<protein>
    <recommendedName>
        <fullName evidence="2">Anti-sigma-W factor RsiW</fullName>
    </recommendedName>
</protein>
<keyword evidence="4" id="KW-0812">Transmembrane</keyword>
<feature type="compositionally biased region" description="Basic and acidic residues" evidence="3">
    <location>
        <begin position="235"/>
        <end position="247"/>
    </location>
</feature>
<evidence type="ECO:0000256" key="2">
    <source>
        <dbReference type="ARBA" id="ARBA00024438"/>
    </source>
</evidence>
<dbReference type="Gene3D" id="1.10.10.1320">
    <property type="entry name" value="Anti-sigma factor, zinc-finger domain"/>
    <property type="match status" value="1"/>
</dbReference>
<feature type="compositionally biased region" description="Low complexity" evidence="3">
    <location>
        <begin position="222"/>
        <end position="232"/>
    </location>
</feature>
<evidence type="ECO:0000313" key="6">
    <source>
        <dbReference type="EMBL" id="PZD93967.1"/>
    </source>
</evidence>
<feature type="compositionally biased region" description="Polar residues" evidence="3">
    <location>
        <begin position="191"/>
        <end position="205"/>
    </location>
</feature>
<dbReference type="Pfam" id="PF13490">
    <property type="entry name" value="zf-HC2"/>
    <property type="match status" value="1"/>
</dbReference>
<sequence>MTCQEVMELMQRQLDGDLDERETADLTEHIRHCPECEAMMERLNRLSDELENLPKVQPRYSLVDAILPQLEQIDQMREENLLLTQTSDDLEIEQAAALASSSSGRSRVERRSASWFERRSVRWLSGVAAAGLVIGLFLFTYEPQPFGQGTQSFMLESRSGSSDGGAGDEAANSSETYSVQNQMGAADAGAGNTSDSMAGSDNEPSSDAEERSALRSGADKNSSSPASPGSDAPGEDPRPAARQDRTESSGSAAKRPSAAESNTSAGNAAGADSSGGTNQPAAVAPPGSSNQPVADSSEREDAGALNNGNSTEANGSSPPANKGITAEGGTAEEEGIYSTAEPEDTDNTGSYSNMGITSEPSSDAKLKHELVSPNGVYRAVVTDRKLMVVEETAGGTVFESRTKNGDISITGWTADSASVEYEVLTKDGTVERYRVDINLGTETKI</sequence>
<keyword evidence="4" id="KW-0472">Membrane</keyword>
<keyword evidence="7" id="KW-1185">Reference proteome</keyword>
<dbReference type="RefSeq" id="WP_111148776.1">
    <property type="nucleotide sequence ID" value="NZ_QKRB01000055.1"/>
</dbReference>
<feature type="compositionally biased region" description="Polar residues" evidence="3">
    <location>
        <begin position="347"/>
        <end position="361"/>
    </location>
</feature>
<comment type="similarity">
    <text evidence="1">Belongs to the zinc-associated anti-sigma factor (ZAS) superfamily. Anti-sigma-W factor family.</text>
</comment>
<evidence type="ECO:0000256" key="4">
    <source>
        <dbReference type="SAM" id="Phobius"/>
    </source>
</evidence>
<feature type="region of interest" description="Disordered" evidence="3">
    <location>
        <begin position="152"/>
        <end position="367"/>
    </location>
</feature>
<comment type="caution">
    <text evidence="6">The sequence shown here is derived from an EMBL/GenBank/DDBJ whole genome shotgun (WGS) entry which is preliminary data.</text>
</comment>
<name>A0A2W1LRC2_9BACL</name>
<evidence type="ECO:0000313" key="7">
    <source>
        <dbReference type="Proteomes" id="UP000249522"/>
    </source>
</evidence>
<reference evidence="6 7" key="1">
    <citation type="submission" date="2018-06" db="EMBL/GenBank/DDBJ databases">
        <title>Paenibacillus imtechensis sp. nov.</title>
        <authorList>
            <person name="Pinnaka A.K."/>
            <person name="Singh H."/>
            <person name="Kaur M."/>
        </authorList>
    </citation>
    <scope>NUCLEOTIDE SEQUENCE [LARGE SCALE GENOMIC DNA]</scope>
    <source>
        <strain evidence="6 7">SMB1</strain>
    </source>
</reference>
<dbReference type="EMBL" id="QKRB01000055">
    <property type="protein sequence ID" value="PZD93967.1"/>
    <property type="molecule type" value="Genomic_DNA"/>
</dbReference>
<gene>
    <name evidence="6" type="ORF">DNH61_21005</name>
</gene>
<dbReference type="OrthoDB" id="2381690at2"/>
<accession>A0A2W1LRC2</accession>
<evidence type="ECO:0000256" key="1">
    <source>
        <dbReference type="ARBA" id="ARBA00024353"/>
    </source>
</evidence>
<dbReference type="Proteomes" id="UP000249522">
    <property type="component" value="Unassembled WGS sequence"/>
</dbReference>
<keyword evidence="4" id="KW-1133">Transmembrane helix</keyword>
<proteinExistence type="inferred from homology"/>
<dbReference type="InterPro" id="IPR041916">
    <property type="entry name" value="Anti_sigma_zinc_sf"/>
</dbReference>
<feature type="compositionally biased region" description="Polar residues" evidence="3">
    <location>
        <begin position="306"/>
        <end position="319"/>
    </location>
</feature>
<feature type="compositionally biased region" description="Acidic residues" evidence="3">
    <location>
        <begin position="330"/>
        <end position="346"/>
    </location>
</feature>
<feature type="transmembrane region" description="Helical" evidence="4">
    <location>
        <begin position="120"/>
        <end position="141"/>
    </location>
</feature>
<feature type="compositionally biased region" description="Low complexity" evidence="3">
    <location>
        <begin position="258"/>
        <end position="278"/>
    </location>
</feature>
<evidence type="ECO:0000259" key="5">
    <source>
        <dbReference type="Pfam" id="PF13490"/>
    </source>
</evidence>
<dbReference type="AlphaFoldDB" id="A0A2W1LRC2"/>
<organism evidence="6 7">
    <name type="scientific">Paenibacillus sambharensis</name>
    <dbReference type="NCBI Taxonomy" id="1803190"/>
    <lineage>
        <taxon>Bacteria</taxon>
        <taxon>Bacillati</taxon>
        <taxon>Bacillota</taxon>
        <taxon>Bacilli</taxon>
        <taxon>Bacillales</taxon>
        <taxon>Paenibacillaceae</taxon>
        <taxon>Paenibacillus</taxon>
    </lineage>
</organism>
<dbReference type="InterPro" id="IPR027383">
    <property type="entry name" value="Znf_put"/>
</dbReference>
<feature type="domain" description="Putative zinc-finger" evidence="5">
    <location>
        <begin position="3"/>
        <end position="36"/>
    </location>
</feature>
<evidence type="ECO:0000256" key="3">
    <source>
        <dbReference type="SAM" id="MobiDB-lite"/>
    </source>
</evidence>